<organism evidence="1 2">
    <name type="scientific">Mugilogobius chulae</name>
    <name type="common">yellowstripe goby</name>
    <dbReference type="NCBI Taxonomy" id="88201"/>
    <lineage>
        <taxon>Eukaryota</taxon>
        <taxon>Metazoa</taxon>
        <taxon>Chordata</taxon>
        <taxon>Craniata</taxon>
        <taxon>Vertebrata</taxon>
        <taxon>Euteleostomi</taxon>
        <taxon>Actinopterygii</taxon>
        <taxon>Neopterygii</taxon>
        <taxon>Teleostei</taxon>
        <taxon>Neoteleostei</taxon>
        <taxon>Acanthomorphata</taxon>
        <taxon>Gobiaria</taxon>
        <taxon>Gobiiformes</taxon>
        <taxon>Gobioidei</taxon>
        <taxon>Gobiidae</taxon>
        <taxon>Gobionellinae</taxon>
        <taxon>Mugilogobius</taxon>
    </lineage>
</organism>
<evidence type="ECO:0000313" key="1">
    <source>
        <dbReference type="EMBL" id="KAK7939590.1"/>
    </source>
</evidence>
<proteinExistence type="predicted"/>
<sequence>MCLRLRPNIWNHVTRRHQSRCCNFLFNDELKECQEEKWRYFPRWLPLCVLSFITFALRLPPAGPCDASDQRPGSVFSVTAESLVRAGLSCLCWTEECEDYQAQGFVCEWIQLQQTSCRGDHLTRNPPDRPPMSTTPPALITYAQTPLGTAVLHLFTESTLLNEALVANLSRMALPEGRVGLRSNPGAGPVPVPGRQRLMHCRCFWETTRKNLGTCKSPRTSGREESL</sequence>
<dbReference type="EMBL" id="JBBPFD010000002">
    <property type="protein sequence ID" value="KAK7939590.1"/>
    <property type="molecule type" value="Genomic_DNA"/>
</dbReference>
<protein>
    <submittedName>
        <fullName evidence="1">Uncharacterized protein</fullName>
    </submittedName>
</protein>
<dbReference type="Proteomes" id="UP001460270">
    <property type="component" value="Unassembled WGS sequence"/>
</dbReference>
<keyword evidence="2" id="KW-1185">Reference proteome</keyword>
<accession>A0AAW0Q3H1</accession>
<gene>
    <name evidence="1" type="ORF">WMY93_002916</name>
</gene>
<dbReference type="AlphaFoldDB" id="A0AAW0Q3H1"/>
<evidence type="ECO:0000313" key="2">
    <source>
        <dbReference type="Proteomes" id="UP001460270"/>
    </source>
</evidence>
<reference evidence="2" key="1">
    <citation type="submission" date="2024-04" db="EMBL/GenBank/DDBJ databases">
        <title>Salinicola lusitanus LLJ914,a marine bacterium isolated from the Okinawa Trough.</title>
        <authorList>
            <person name="Li J."/>
        </authorList>
    </citation>
    <scope>NUCLEOTIDE SEQUENCE [LARGE SCALE GENOMIC DNA]</scope>
</reference>
<comment type="caution">
    <text evidence="1">The sequence shown here is derived from an EMBL/GenBank/DDBJ whole genome shotgun (WGS) entry which is preliminary data.</text>
</comment>
<name>A0AAW0Q3H1_9GOBI</name>